<dbReference type="Pfam" id="PF02518">
    <property type="entry name" value="HATPase_c"/>
    <property type="match status" value="1"/>
</dbReference>
<dbReference type="SUPFAM" id="SSF55874">
    <property type="entry name" value="ATPase domain of HSP90 chaperone/DNA topoisomerase II/histidine kinase"/>
    <property type="match status" value="1"/>
</dbReference>
<feature type="region of interest" description="Disordered" evidence="5">
    <location>
        <begin position="403"/>
        <end position="422"/>
    </location>
</feature>
<evidence type="ECO:0000313" key="9">
    <source>
        <dbReference type="Proteomes" id="UP000183104"/>
    </source>
</evidence>
<dbReference type="Pfam" id="PF00989">
    <property type="entry name" value="PAS"/>
    <property type="match status" value="1"/>
</dbReference>
<comment type="catalytic activity">
    <reaction evidence="1">
        <text>ATP + protein L-histidine = ADP + protein N-phospho-L-histidine.</text>
        <dbReference type="EC" id="2.7.13.3"/>
    </reaction>
</comment>
<dbReference type="InterPro" id="IPR036097">
    <property type="entry name" value="HisK_dim/P_sf"/>
</dbReference>
<dbReference type="SUPFAM" id="SSF55785">
    <property type="entry name" value="PYP-like sensor domain (PAS domain)"/>
    <property type="match status" value="1"/>
</dbReference>
<reference evidence="9" key="1">
    <citation type="submission" date="2016-10" db="EMBL/GenBank/DDBJ databases">
        <authorList>
            <person name="Varghese N."/>
        </authorList>
    </citation>
    <scope>NUCLEOTIDE SEQUENCE [LARGE SCALE GENOMIC DNA]</scope>
    <source>
        <strain evidence="9">HL 19</strain>
    </source>
</reference>
<feature type="coiled-coil region" evidence="4">
    <location>
        <begin position="37"/>
        <end position="78"/>
    </location>
</feature>
<dbReference type="EC" id="2.7.13.3" evidence="2"/>
<dbReference type="EMBL" id="FMUN01000002">
    <property type="protein sequence ID" value="SCY02108.1"/>
    <property type="molecule type" value="Genomic_DNA"/>
</dbReference>
<dbReference type="Gene3D" id="3.30.450.20">
    <property type="entry name" value="PAS domain"/>
    <property type="match status" value="1"/>
</dbReference>
<feature type="domain" description="PAS" evidence="7">
    <location>
        <begin position="68"/>
        <end position="125"/>
    </location>
</feature>
<dbReference type="RefSeq" id="WP_054966443.1">
    <property type="nucleotide sequence ID" value="NZ_FMUN01000002.1"/>
</dbReference>
<organism evidence="8 9">
    <name type="scientific">Thiohalorhabdus denitrificans</name>
    <dbReference type="NCBI Taxonomy" id="381306"/>
    <lineage>
        <taxon>Bacteria</taxon>
        <taxon>Pseudomonadati</taxon>
        <taxon>Pseudomonadota</taxon>
        <taxon>Gammaproteobacteria</taxon>
        <taxon>Thiohalorhabdales</taxon>
        <taxon>Thiohalorhabdaceae</taxon>
        <taxon>Thiohalorhabdus</taxon>
    </lineage>
</organism>
<dbReference type="SUPFAM" id="SSF47384">
    <property type="entry name" value="Homodimeric domain of signal transducing histidine kinase"/>
    <property type="match status" value="1"/>
</dbReference>
<dbReference type="InterPro" id="IPR036890">
    <property type="entry name" value="HATPase_C_sf"/>
</dbReference>
<evidence type="ECO:0000259" key="6">
    <source>
        <dbReference type="PROSITE" id="PS50109"/>
    </source>
</evidence>
<dbReference type="OrthoDB" id="6724607at2"/>
<dbReference type="SMART" id="SM00387">
    <property type="entry name" value="HATPase_c"/>
    <property type="match status" value="1"/>
</dbReference>
<name>A0A1G5CIG5_9GAMM</name>
<dbReference type="InterPro" id="IPR035965">
    <property type="entry name" value="PAS-like_dom_sf"/>
</dbReference>
<dbReference type="InterPro" id="IPR005467">
    <property type="entry name" value="His_kinase_dom"/>
</dbReference>
<dbReference type="Proteomes" id="UP000183104">
    <property type="component" value="Unassembled WGS sequence"/>
</dbReference>
<dbReference type="AlphaFoldDB" id="A0A1G5CIG5"/>
<dbReference type="InterPro" id="IPR003594">
    <property type="entry name" value="HATPase_dom"/>
</dbReference>
<dbReference type="PROSITE" id="PS50109">
    <property type="entry name" value="HIS_KIN"/>
    <property type="match status" value="1"/>
</dbReference>
<dbReference type="PRINTS" id="PR00344">
    <property type="entry name" value="BCTRLSENSOR"/>
</dbReference>
<evidence type="ECO:0000256" key="4">
    <source>
        <dbReference type="SAM" id="Coils"/>
    </source>
</evidence>
<dbReference type="PANTHER" id="PTHR43547:SF2">
    <property type="entry name" value="HYBRID SIGNAL TRANSDUCTION HISTIDINE KINASE C"/>
    <property type="match status" value="1"/>
</dbReference>
<dbReference type="Gene3D" id="1.10.287.130">
    <property type="match status" value="1"/>
</dbReference>
<dbReference type="Gene3D" id="3.30.565.10">
    <property type="entry name" value="Histidine kinase-like ATPase, C-terminal domain"/>
    <property type="match status" value="1"/>
</dbReference>
<accession>A0A1G5CIG5</accession>
<keyword evidence="9" id="KW-1185">Reference proteome</keyword>
<dbReference type="GO" id="GO:0006355">
    <property type="term" value="P:regulation of DNA-templated transcription"/>
    <property type="evidence" value="ECO:0007669"/>
    <property type="project" value="InterPro"/>
</dbReference>
<dbReference type="PANTHER" id="PTHR43547">
    <property type="entry name" value="TWO-COMPONENT HISTIDINE KINASE"/>
    <property type="match status" value="1"/>
</dbReference>
<dbReference type="PROSITE" id="PS50112">
    <property type="entry name" value="PAS"/>
    <property type="match status" value="1"/>
</dbReference>
<dbReference type="SMART" id="SM00091">
    <property type="entry name" value="PAS"/>
    <property type="match status" value="1"/>
</dbReference>
<proteinExistence type="predicted"/>
<dbReference type="GO" id="GO:0000155">
    <property type="term" value="F:phosphorelay sensor kinase activity"/>
    <property type="evidence" value="ECO:0007669"/>
    <property type="project" value="InterPro"/>
</dbReference>
<protein>
    <recommendedName>
        <fullName evidence="2">histidine kinase</fullName>
        <ecNumber evidence="2">2.7.13.3</ecNumber>
    </recommendedName>
</protein>
<gene>
    <name evidence="8" type="ORF">SAMN05661077_1071</name>
</gene>
<keyword evidence="3" id="KW-0597">Phosphoprotein</keyword>
<dbReference type="CDD" id="cd00082">
    <property type="entry name" value="HisKA"/>
    <property type="match status" value="1"/>
</dbReference>
<dbReference type="InterPro" id="IPR004358">
    <property type="entry name" value="Sig_transdc_His_kin-like_C"/>
</dbReference>
<dbReference type="CDD" id="cd00130">
    <property type="entry name" value="PAS"/>
    <property type="match status" value="1"/>
</dbReference>
<sequence>MADEESPSGKENSLRQRARERLGARGTDVSVMSLADTQALVEELQVHQEELAIQNEELQEIREALERARDRYRDLFQHAPVGYLILDTHGHILAANWQATELLGANRSEAEGRPFSGYVSPDSQDAWFLHRRALAREGGRQRTELVLAPVGDQPRIVRVETVPEAGLDAEEPRYRSALIDITQSKEDEEAILEGERRKDEFLALLGHELSNPLTPITSLSEHLLENWDQIDAERVREAVLIIRQQSHHLARMVEELLDLSRIKQGRLILRKTEVDAREIARQALDAVSPRLEEQRQVLEVALPESPLTTFADPTRLEQILSNLLRNACKFTPAGGTISLSGTREGEWVLFTVSDTGTGIPSEHLSGIFHDIGHKPYQDQDSGGLGLGLSLVRRLVELHEGQVEARSPGEGQGSTFRVWLPGR</sequence>
<keyword evidence="4" id="KW-0175">Coiled coil</keyword>
<evidence type="ECO:0000256" key="2">
    <source>
        <dbReference type="ARBA" id="ARBA00012438"/>
    </source>
</evidence>
<dbReference type="SMART" id="SM00388">
    <property type="entry name" value="HisKA"/>
    <property type="match status" value="1"/>
</dbReference>
<dbReference type="NCBIfam" id="TIGR00229">
    <property type="entry name" value="sensory_box"/>
    <property type="match status" value="1"/>
</dbReference>
<dbReference type="InterPro" id="IPR003661">
    <property type="entry name" value="HisK_dim/P_dom"/>
</dbReference>
<dbReference type="InterPro" id="IPR013767">
    <property type="entry name" value="PAS_fold"/>
</dbReference>
<evidence type="ECO:0000256" key="5">
    <source>
        <dbReference type="SAM" id="MobiDB-lite"/>
    </source>
</evidence>
<dbReference type="InterPro" id="IPR000014">
    <property type="entry name" value="PAS"/>
</dbReference>
<dbReference type="Pfam" id="PF00512">
    <property type="entry name" value="HisKA"/>
    <property type="match status" value="1"/>
</dbReference>
<feature type="domain" description="Histidine kinase" evidence="6">
    <location>
        <begin position="204"/>
        <end position="422"/>
    </location>
</feature>
<evidence type="ECO:0000256" key="1">
    <source>
        <dbReference type="ARBA" id="ARBA00000085"/>
    </source>
</evidence>
<evidence type="ECO:0000259" key="7">
    <source>
        <dbReference type="PROSITE" id="PS50112"/>
    </source>
</evidence>
<evidence type="ECO:0000313" key="8">
    <source>
        <dbReference type="EMBL" id="SCY02108.1"/>
    </source>
</evidence>
<evidence type="ECO:0000256" key="3">
    <source>
        <dbReference type="ARBA" id="ARBA00022553"/>
    </source>
</evidence>